<gene>
    <name evidence="1" type="ORF">K457DRAFT_1880750</name>
</gene>
<sequence>MHFFIFSLDPDGASTIPGKEQDLRLETMRLASSDLGSSFILGTGAWELSVHKFLVLELAHLVLSEQVDPELESMSTGLRLDRHVRVNNTTTSSQPLQIALSNRSLMSR</sequence>
<accession>A0A197JIP4</accession>
<keyword evidence="2" id="KW-1185">Reference proteome</keyword>
<evidence type="ECO:0000313" key="1">
    <source>
        <dbReference type="EMBL" id="OAQ24244.1"/>
    </source>
</evidence>
<evidence type="ECO:0000313" key="2">
    <source>
        <dbReference type="Proteomes" id="UP000078512"/>
    </source>
</evidence>
<organism evidence="1 2">
    <name type="scientific">Linnemannia elongata AG-77</name>
    <dbReference type="NCBI Taxonomy" id="1314771"/>
    <lineage>
        <taxon>Eukaryota</taxon>
        <taxon>Fungi</taxon>
        <taxon>Fungi incertae sedis</taxon>
        <taxon>Mucoromycota</taxon>
        <taxon>Mortierellomycotina</taxon>
        <taxon>Mortierellomycetes</taxon>
        <taxon>Mortierellales</taxon>
        <taxon>Mortierellaceae</taxon>
        <taxon>Linnemannia</taxon>
    </lineage>
</organism>
<dbReference type="EMBL" id="KV442098">
    <property type="protein sequence ID" value="OAQ24244.1"/>
    <property type="molecule type" value="Genomic_DNA"/>
</dbReference>
<dbReference type="AlphaFoldDB" id="A0A197JIP4"/>
<name>A0A197JIP4_9FUNG</name>
<reference evidence="1 2" key="1">
    <citation type="submission" date="2016-05" db="EMBL/GenBank/DDBJ databases">
        <title>Genome sequencing reveals origins of a unique bacterial endosymbiosis in the earliest lineages of terrestrial Fungi.</title>
        <authorList>
            <consortium name="DOE Joint Genome Institute"/>
            <person name="Uehling J."/>
            <person name="Gryganskyi A."/>
            <person name="Hameed K."/>
            <person name="Tschaplinski T."/>
            <person name="Misztal P."/>
            <person name="Wu S."/>
            <person name="Desiro A."/>
            <person name="Vande Pol N."/>
            <person name="Du Z.-Y."/>
            <person name="Zienkiewicz A."/>
            <person name="Zienkiewicz K."/>
            <person name="Morin E."/>
            <person name="Tisserant E."/>
            <person name="Splivallo R."/>
            <person name="Hainaut M."/>
            <person name="Henrissat B."/>
            <person name="Ohm R."/>
            <person name="Kuo A."/>
            <person name="Yan J."/>
            <person name="Lipzen A."/>
            <person name="Nolan M."/>
            <person name="Labutti K."/>
            <person name="Barry K."/>
            <person name="Goldstein A."/>
            <person name="Labbe J."/>
            <person name="Schadt C."/>
            <person name="Tuskan G."/>
            <person name="Grigoriev I."/>
            <person name="Martin F."/>
            <person name="Vilgalys R."/>
            <person name="Bonito G."/>
        </authorList>
    </citation>
    <scope>NUCLEOTIDE SEQUENCE [LARGE SCALE GENOMIC DNA]</scope>
    <source>
        <strain evidence="1 2">AG-77</strain>
    </source>
</reference>
<protein>
    <submittedName>
        <fullName evidence="1">Uncharacterized protein</fullName>
    </submittedName>
</protein>
<dbReference type="Proteomes" id="UP000078512">
    <property type="component" value="Unassembled WGS sequence"/>
</dbReference>
<proteinExistence type="predicted"/>